<dbReference type="AlphaFoldDB" id="A0A5C0SC15"/>
<keyword evidence="5" id="KW-1185">Reference proteome</keyword>
<dbReference type="PRINTS" id="PR00691">
    <property type="entry name" value="ADHESINB"/>
</dbReference>
<keyword evidence="3" id="KW-0732">Signal</keyword>
<dbReference type="Pfam" id="PF01297">
    <property type="entry name" value="ZnuA"/>
    <property type="match status" value="1"/>
</dbReference>
<evidence type="ECO:0000256" key="2">
    <source>
        <dbReference type="ARBA" id="ARBA00022448"/>
    </source>
</evidence>
<sequence>MKKIYNKSIFLLLVSFIFFSFIGCSKDVTKIDKKIKVAVSIVPQKTFVEAVGGDLVEVVTMIPPGNSPENYAPSPRELQILSESSIYFTIGVPAEKANILPKISDINENIQMVSLEEEVSKVYKDREFAPGKRDPHIWLSPKRAKLMVEIIKNELSEIDPLNKEVYEKNSKAYIEKLNRLDKEIKLSIEKLPKKAFIVYHPAFGYFADDYGLKMIPIEKEGKEATIEDIKEIIDFAKKENIKTVFYQAEIDSKQSRVIAQEIEGKTKEIAPLSPNYIENLENMAKIFADVLK</sequence>
<accession>A0A5C0SC15</accession>
<reference evidence="4 5" key="1">
    <citation type="submission" date="2019-07" db="EMBL/GenBank/DDBJ databases">
        <title>Complete genome of Crassaminicella thermophila SY095.</title>
        <authorList>
            <person name="Li X."/>
        </authorList>
    </citation>
    <scope>NUCLEOTIDE SEQUENCE [LARGE SCALE GENOMIC DNA]</scope>
    <source>
        <strain evidence="4 5">SY095</strain>
    </source>
</reference>
<evidence type="ECO:0000313" key="5">
    <source>
        <dbReference type="Proteomes" id="UP000324646"/>
    </source>
</evidence>
<dbReference type="Proteomes" id="UP000324646">
    <property type="component" value="Chromosome"/>
</dbReference>
<dbReference type="RefSeq" id="WP_148808299.1">
    <property type="nucleotide sequence ID" value="NZ_CP042243.1"/>
</dbReference>
<comment type="similarity">
    <text evidence="1">Belongs to the bacterial solute-binding protein 9 family.</text>
</comment>
<gene>
    <name evidence="4" type="ORF">FQB35_01935</name>
</gene>
<protein>
    <submittedName>
        <fullName evidence="4">ABC transporter substrate-binding protein</fullName>
    </submittedName>
</protein>
<proteinExistence type="inferred from homology"/>
<dbReference type="EMBL" id="CP042243">
    <property type="protein sequence ID" value="QEK11226.1"/>
    <property type="molecule type" value="Genomic_DNA"/>
</dbReference>
<dbReference type="PROSITE" id="PS51257">
    <property type="entry name" value="PROKAR_LIPOPROTEIN"/>
    <property type="match status" value="1"/>
</dbReference>
<dbReference type="GO" id="GO:0030001">
    <property type="term" value="P:metal ion transport"/>
    <property type="evidence" value="ECO:0007669"/>
    <property type="project" value="InterPro"/>
</dbReference>
<keyword evidence="2" id="KW-0813">Transport</keyword>
<dbReference type="PANTHER" id="PTHR42953">
    <property type="entry name" value="HIGH-AFFINITY ZINC UPTAKE SYSTEM PROTEIN ZNUA-RELATED"/>
    <property type="match status" value="1"/>
</dbReference>
<dbReference type="PANTHER" id="PTHR42953:SF3">
    <property type="entry name" value="HIGH-AFFINITY ZINC UPTAKE SYSTEM PROTEIN ZNUA"/>
    <property type="match status" value="1"/>
</dbReference>
<dbReference type="GO" id="GO:0007155">
    <property type="term" value="P:cell adhesion"/>
    <property type="evidence" value="ECO:0007669"/>
    <property type="project" value="InterPro"/>
</dbReference>
<dbReference type="Gene3D" id="3.40.50.1980">
    <property type="entry name" value="Nitrogenase molybdenum iron protein domain"/>
    <property type="match status" value="2"/>
</dbReference>
<dbReference type="InterPro" id="IPR050492">
    <property type="entry name" value="Bact_metal-bind_prot9"/>
</dbReference>
<dbReference type="InterPro" id="IPR006129">
    <property type="entry name" value="AdhesinB"/>
</dbReference>
<evidence type="ECO:0000256" key="1">
    <source>
        <dbReference type="ARBA" id="ARBA00011028"/>
    </source>
</evidence>
<dbReference type="SUPFAM" id="SSF53807">
    <property type="entry name" value="Helical backbone' metal receptor"/>
    <property type="match status" value="1"/>
</dbReference>
<evidence type="ECO:0000256" key="3">
    <source>
        <dbReference type="ARBA" id="ARBA00022729"/>
    </source>
</evidence>
<dbReference type="InterPro" id="IPR006127">
    <property type="entry name" value="ZnuA-like"/>
</dbReference>
<dbReference type="KEGG" id="crs:FQB35_01935"/>
<dbReference type="GO" id="GO:0046872">
    <property type="term" value="F:metal ion binding"/>
    <property type="evidence" value="ECO:0007669"/>
    <property type="project" value="InterPro"/>
</dbReference>
<organism evidence="4 5">
    <name type="scientific">Crassaminicella thermophila</name>
    <dbReference type="NCBI Taxonomy" id="2599308"/>
    <lineage>
        <taxon>Bacteria</taxon>
        <taxon>Bacillati</taxon>
        <taxon>Bacillota</taxon>
        <taxon>Clostridia</taxon>
        <taxon>Eubacteriales</taxon>
        <taxon>Clostridiaceae</taxon>
        <taxon>Crassaminicella</taxon>
    </lineage>
</organism>
<dbReference type="OrthoDB" id="9810636at2"/>
<name>A0A5C0SC15_CRATE</name>
<evidence type="ECO:0000313" key="4">
    <source>
        <dbReference type="EMBL" id="QEK11226.1"/>
    </source>
</evidence>